<feature type="compositionally biased region" description="Polar residues" evidence="1">
    <location>
        <begin position="167"/>
        <end position="182"/>
    </location>
</feature>
<organism evidence="3 4">
    <name type="scientific">Fasciola hepatica</name>
    <name type="common">Liver fluke</name>
    <dbReference type="NCBI Taxonomy" id="6192"/>
    <lineage>
        <taxon>Eukaryota</taxon>
        <taxon>Metazoa</taxon>
        <taxon>Spiralia</taxon>
        <taxon>Lophotrochozoa</taxon>
        <taxon>Platyhelminthes</taxon>
        <taxon>Trematoda</taxon>
        <taxon>Digenea</taxon>
        <taxon>Plagiorchiida</taxon>
        <taxon>Echinostomata</taxon>
        <taxon>Echinostomatoidea</taxon>
        <taxon>Fasciolidae</taxon>
        <taxon>Fasciola</taxon>
    </lineage>
</organism>
<dbReference type="Proteomes" id="UP000230066">
    <property type="component" value="Unassembled WGS sequence"/>
</dbReference>
<gene>
    <name evidence="3" type="ORF">D915_002003</name>
</gene>
<feature type="compositionally biased region" description="Basic and acidic residues" evidence="1">
    <location>
        <begin position="124"/>
        <end position="133"/>
    </location>
</feature>
<dbReference type="InterPro" id="IPR000488">
    <property type="entry name" value="Death_dom"/>
</dbReference>
<feature type="compositionally biased region" description="Basic and acidic residues" evidence="1">
    <location>
        <begin position="973"/>
        <end position="983"/>
    </location>
</feature>
<dbReference type="AlphaFoldDB" id="A0A4E0S3A7"/>
<feature type="region of interest" description="Disordered" evidence="1">
    <location>
        <begin position="241"/>
        <end position="269"/>
    </location>
</feature>
<evidence type="ECO:0000256" key="1">
    <source>
        <dbReference type="SAM" id="MobiDB-lite"/>
    </source>
</evidence>
<evidence type="ECO:0000313" key="4">
    <source>
        <dbReference type="Proteomes" id="UP000230066"/>
    </source>
</evidence>
<dbReference type="EMBL" id="JXXN02000522">
    <property type="protein sequence ID" value="THD27120.1"/>
    <property type="molecule type" value="Genomic_DNA"/>
</dbReference>
<feature type="compositionally biased region" description="Polar residues" evidence="1">
    <location>
        <begin position="926"/>
        <end position="954"/>
    </location>
</feature>
<name>A0A4E0S3A7_FASHE</name>
<feature type="domain" description="Death" evidence="2">
    <location>
        <begin position="1137"/>
        <end position="1231"/>
    </location>
</feature>
<dbReference type="PROSITE" id="PS50017">
    <property type="entry name" value="DEATH_DOMAIN"/>
    <property type="match status" value="1"/>
</dbReference>
<feature type="region of interest" description="Disordered" evidence="1">
    <location>
        <begin position="914"/>
        <end position="995"/>
    </location>
</feature>
<feature type="compositionally biased region" description="Polar residues" evidence="1">
    <location>
        <begin position="824"/>
        <end position="835"/>
    </location>
</feature>
<feature type="region of interest" description="Disordered" evidence="1">
    <location>
        <begin position="124"/>
        <end position="143"/>
    </location>
</feature>
<evidence type="ECO:0000313" key="3">
    <source>
        <dbReference type="EMBL" id="THD27120.1"/>
    </source>
</evidence>
<reference evidence="3" key="1">
    <citation type="submission" date="2019-03" db="EMBL/GenBank/DDBJ databases">
        <title>Improved annotation for the trematode Fasciola hepatica.</title>
        <authorList>
            <person name="Choi Y.-J."/>
            <person name="Martin J."/>
            <person name="Mitreva M."/>
        </authorList>
    </citation>
    <scope>NUCLEOTIDE SEQUENCE [LARGE SCALE GENOMIC DNA]</scope>
</reference>
<proteinExistence type="predicted"/>
<sequence length="1234" mass="137835">MRKHDGSNKLKGGKLELINFDHKNETNPLRQETAVRKTGGLFLSPNGVKVEIPPGASTGRRERILCSSVSSTARGALGPWLGTNLRMASDMQIFYAPVNFKQPVAVFIPFSFAATREMSFPLKDETSQQEKIKSGALSANEDTAEGDFMQAGEMPHMRATKHPPKTRSATPMSFLTGQQKSKSPPLIDTRNVFVLQCRLGEDMWTTMEKFVLVQPTIHHNHWPMELKKLVVQSARWPDTSYAELPQTNDPTLNTKRFSGSVTRSRRAGAHPVKENDSLDLIRRMDNFCGGVCFAAEELCHCYLLVVGARAEHFHVNPNGGYYRSPLLHPFLSVRVPKRSCLEERTAAFRALDIRSNWAQGATQFDPQLSEIEGCSDIYELDLPEVTFRRSATVRLPLPHWFIKHRCRSHDNWDQTSTTLGSSEMPEPSGNGRVIATDGTIIVPERPIVILYQPTGSKRQIVWQMANVEDTREDFTRRKSRIAVTRKDGANTPRCKTESLFCRLGWGNLTVGVRGGPWQVLKQQVYYTQRTAFFETNILGRFVLVGARDPERTTASKLAHLMSRVEALAFAPPGALLICLQLQLNSWKIMADVYPEERLADAIQEQVAAGFIPLVQMSVGMVRKNNGLYNAMLQTIDFIQQHKEGMDIGKARKSYQYRVNGTDINHVLLFNGLCLEFRVTEDVQIKPTSQCDAMLAVLKIKDATSSRNQDTTEQMDNLIYSPGMRSDGLKRSLSGLFAPRNVAAETYTMLTKQARMQHHELLHETACVVEIEPKVGDDSKYTKRSMEKAQLVTELLKLTSKRQETGRDEEDSEDDDESDDHPGRRSSNNDAPSQASYDGDDGDIDDALKEAIAMVLREQPLPLTVLNAELLRRLNNIAERNKVHRAADLINKIHNLMHVGTVEVWLVSPESLPKLGSGSEMADTNKRSTSQGLASNQSDATSTPPLPSGQSGQKPSESEVKTEVDAPNSDEQNSEEKNEQESHNAIRWNPSDNTGLDTVRSLTANISESGPQPRKALATYNILIDPDVVVGYLRSQQGRGGIAAMLNKKGIKGKQSMTSAAAAAVTSRPRSQQKGQHNVSAITKQRARSAAVAMRQVTPDTLDLIAYSESVDPAIHEELRILSNSCLQEMASYFQEPQQLAEALGLPAEEYNRIKSIRRDQEDLARQTYEVLKTWKKCYAHNRIQLSVSRCASTHDGDTNTYELHRSPLSDLIDVFQSLGSFEVVEMLSRLKENI</sequence>
<feature type="compositionally biased region" description="Polar residues" evidence="1">
    <location>
        <begin position="245"/>
        <end position="262"/>
    </location>
</feature>
<feature type="region of interest" description="Disordered" evidence="1">
    <location>
        <begin position="797"/>
        <end position="843"/>
    </location>
</feature>
<evidence type="ECO:0000259" key="2">
    <source>
        <dbReference type="PROSITE" id="PS50017"/>
    </source>
</evidence>
<keyword evidence="4" id="KW-1185">Reference proteome</keyword>
<protein>
    <recommendedName>
        <fullName evidence="2">Death domain-containing protein</fullName>
    </recommendedName>
</protein>
<dbReference type="GO" id="GO:0007165">
    <property type="term" value="P:signal transduction"/>
    <property type="evidence" value="ECO:0007669"/>
    <property type="project" value="InterPro"/>
</dbReference>
<comment type="caution">
    <text evidence="3">The sequence shown here is derived from an EMBL/GenBank/DDBJ whole genome shotgun (WGS) entry which is preliminary data.</text>
</comment>
<feature type="compositionally biased region" description="Acidic residues" evidence="1">
    <location>
        <begin position="806"/>
        <end position="818"/>
    </location>
</feature>
<feature type="region of interest" description="Disordered" evidence="1">
    <location>
        <begin position="158"/>
        <end position="183"/>
    </location>
</feature>
<accession>A0A4E0S3A7</accession>